<evidence type="ECO:0000313" key="3">
    <source>
        <dbReference type="EMBL" id="PAV59728.1"/>
    </source>
</evidence>
<accession>A0A2A2JD76</accession>
<feature type="region of interest" description="Disordered" evidence="1">
    <location>
        <begin position="143"/>
        <end position="181"/>
    </location>
</feature>
<dbReference type="OrthoDB" id="5877577at2759"/>
<comment type="caution">
    <text evidence="3">The sequence shown here is derived from an EMBL/GenBank/DDBJ whole genome shotgun (WGS) entry which is preliminary data.</text>
</comment>
<dbReference type="AlphaFoldDB" id="A0A2A2JD76"/>
<feature type="compositionally biased region" description="Acidic residues" evidence="1">
    <location>
        <begin position="143"/>
        <end position="152"/>
    </location>
</feature>
<dbReference type="EMBL" id="LIAE01010508">
    <property type="protein sequence ID" value="PAV59728.1"/>
    <property type="molecule type" value="Genomic_DNA"/>
</dbReference>
<feature type="chain" id="PRO_5012584437" evidence="2">
    <location>
        <begin position="34"/>
        <end position="423"/>
    </location>
</feature>
<reference evidence="3 4" key="1">
    <citation type="journal article" date="2017" name="Curr. Biol.">
        <title>Genome architecture and evolution of a unichromosomal asexual nematode.</title>
        <authorList>
            <person name="Fradin H."/>
            <person name="Zegar C."/>
            <person name="Gutwein M."/>
            <person name="Lucas J."/>
            <person name="Kovtun M."/>
            <person name="Corcoran D."/>
            <person name="Baugh L.R."/>
            <person name="Kiontke K."/>
            <person name="Gunsalus K."/>
            <person name="Fitch D.H."/>
            <person name="Piano F."/>
        </authorList>
    </citation>
    <scope>NUCLEOTIDE SEQUENCE [LARGE SCALE GENOMIC DNA]</scope>
    <source>
        <strain evidence="3">PF1309</strain>
    </source>
</reference>
<feature type="compositionally biased region" description="Basic and acidic residues" evidence="1">
    <location>
        <begin position="166"/>
        <end position="181"/>
    </location>
</feature>
<gene>
    <name evidence="3" type="ORF">WR25_23707</name>
</gene>
<dbReference type="Proteomes" id="UP000218231">
    <property type="component" value="Unassembled WGS sequence"/>
</dbReference>
<protein>
    <submittedName>
        <fullName evidence="3">Uncharacterized protein</fullName>
    </submittedName>
</protein>
<organism evidence="3 4">
    <name type="scientific">Diploscapter pachys</name>
    <dbReference type="NCBI Taxonomy" id="2018661"/>
    <lineage>
        <taxon>Eukaryota</taxon>
        <taxon>Metazoa</taxon>
        <taxon>Ecdysozoa</taxon>
        <taxon>Nematoda</taxon>
        <taxon>Chromadorea</taxon>
        <taxon>Rhabditida</taxon>
        <taxon>Rhabditina</taxon>
        <taxon>Rhabditomorpha</taxon>
        <taxon>Rhabditoidea</taxon>
        <taxon>Rhabditidae</taxon>
        <taxon>Diploscapter</taxon>
    </lineage>
</organism>
<keyword evidence="4" id="KW-1185">Reference proteome</keyword>
<name>A0A2A2JD76_9BILA</name>
<keyword evidence="2" id="KW-0732">Signal</keyword>
<proteinExistence type="predicted"/>
<feature type="signal peptide" evidence="2">
    <location>
        <begin position="1"/>
        <end position="33"/>
    </location>
</feature>
<evidence type="ECO:0000313" key="4">
    <source>
        <dbReference type="Proteomes" id="UP000218231"/>
    </source>
</evidence>
<evidence type="ECO:0000256" key="1">
    <source>
        <dbReference type="SAM" id="MobiDB-lite"/>
    </source>
</evidence>
<evidence type="ECO:0000256" key="2">
    <source>
        <dbReference type="SAM" id="SignalP"/>
    </source>
</evidence>
<sequence length="423" mass="48144">MRPSLLHPRLNPFRSRFWSPSVLLAMLIFVGRCEDYDEEEMPFTTPKGHPFIDAETADTEHGQEALKSSNIFVGFDEKQNNGEDEMAWVKKELETHFMPFKSPNSESDPSAPDSVPLPPGFIDVEQAKALLSQEEKDKLFSFDEDDQFDGSGEDITKNSTETQTETLKEHDKRREERIPEEKSTVKLKTELNIAQAEAADKLAEVIVRSEGENDFEEERNSRQNEEVIEVKAVTKKKQSSTKIKKRFHKATTPLRIETTTEEEITVPPLPLSDDEINQIRETKAIRGAIDTCPKPPLCKLNCFITINEKGCQDCACIVSSISKSTLHHLKLFIIYNLFFHKCIFLSFKNDIICFIGCEVDTDCPSEQHICREEMCECKEGMESDDDNPGKCRKNDKGKATGEKETRLGEYMKKPLSIGTIHII</sequence>